<feature type="signal peptide" evidence="1">
    <location>
        <begin position="1"/>
        <end position="21"/>
    </location>
</feature>
<dbReference type="SUPFAM" id="SSF103247">
    <property type="entry name" value="TT1751-like"/>
    <property type="match status" value="1"/>
</dbReference>
<accession>A0A815XPT0</accession>
<feature type="domain" description="DUF302" evidence="2">
    <location>
        <begin position="62"/>
        <end position="125"/>
    </location>
</feature>
<dbReference type="Proteomes" id="UP000663829">
    <property type="component" value="Unassembled WGS sequence"/>
</dbReference>
<name>A0A815XPT0_9BILA</name>
<gene>
    <name evidence="3" type="ORF">GPM918_LOCUS39719</name>
    <name evidence="4" type="ORF">SRO942_LOCUS40619</name>
</gene>
<dbReference type="CDD" id="cd14797">
    <property type="entry name" value="DUF302"/>
    <property type="match status" value="1"/>
</dbReference>
<dbReference type="InterPro" id="IPR005180">
    <property type="entry name" value="DUF302"/>
</dbReference>
<dbReference type="EMBL" id="CAJOBC010094041">
    <property type="protein sequence ID" value="CAF4421737.1"/>
    <property type="molecule type" value="Genomic_DNA"/>
</dbReference>
<feature type="chain" id="PRO_5044132153" description="DUF302 domain-containing protein" evidence="1">
    <location>
        <begin position="22"/>
        <end position="157"/>
    </location>
</feature>
<keyword evidence="1" id="KW-0732">Signal</keyword>
<dbReference type="Gene3D" id="3.30.310.70">
    <property type="entry name" value="TT1751-like domain"/>
    <property type="match status" value="1"/>
</dbReference>
<evidence type="ECO:0000313" key="4">
    <source>
        <dbReference type="EMBL" id="CAF4421737.1"/>
    </source>
</evidence>
<dbReference type="Pfam" id="PF03625">
    <property type="entry name" value="DUF302"/>
    <property type="match status" value="1"/>
</dbReference>
<protein>
    <recommendedName>
        <fullName evidence="2">DUF302 domain-containing protein</fullName>
    </recommendedName>
</protein>
<reference evidence="3" key="1">
    <citation type="submission" date="2021-02" db="EMBL/GenBank/DDBJ databases">
        <authorList>
            <person name="Nowell W R."/>
        </authorList>
    </citation>
    <scope>NUCLEOTIDE SEQUENCE</scope>
</reference>
<proteinExistence type="predicted"/>
<dbReference type="InterPro" id="IPR035923">
    <property type="entry name" value="TT1751-like_sf"/>
</dbReference>
<dbReference type="EMBL" id="CAJNOQ010028290">
    <property type="protein sequence ID" value="CAF1560241.1"/>
    <property type="molecule type" value="Genomic_DNA"/>
</dbReference>
<evidence type="ECO:0000313" key="5">
    <source>
        <dbReference type="Proteomes" id="UP000663829"/>
    </source>
</evidence>
<dbReference type="PANTHER" id="PTHR38342">
    <property type="entry name" value="SLR5037 PROTEIN"/>
    <property type="match status" value="1"/>
</dbReference>
<sequence length="157" mass="17781">MSTNSCCFYLTILIFLQQQLLFTMQTMDDKVITVKSNHSVKDTIDRMVKMIQDENGIIFTRIDQKKAAEDVGIVDQLDDTELIVFGNPRVGTQLMVENGAVSIELPLRASCWKRNGIVYLSATNPTAWEVPYNLSSKKEILKKMSDNVIQMIEKVSS</sequence>
<dbReference type="PANTHER" id="PTHR38342:SF2">
    <property type="entry name" value="INNER MEMBRANE OR EXPORTED"/>
    <property type="match status" value="1"/>
</dbReference>
<evidence type="ECO:0000259" key="2">
    <source>
        <dbReference type="Pfam" id="PF03625"/>
    </source>
</evidence>
<comment type="caution">
    <text evidence="3">The sequence shown here is derived from an EMBL/GenBank/DDBJ whole genome shotgun (WGS) entry which is preliminary data.</text>
</comment>
<organism evidence="3 5">
    <name type="scientific">Didymodactylos carnosus</name>
    <dbReference type="NCBI Taxonomy" id="1234261"/>
    <lineage>
        <taxon>Eukaryota</taxon>
        <taxon>Metazoa</taxon>
        <taxon>Spiralia</taxon>
        <taxon>Gnathifera</taxon>
        <taxon>Rotifera</taxon>
        <taxon>Eurotatoria</taxon>
        <taxon>Bdelloidea</taxon>
        <taxon>Philodinida</taxon>
        <taxon>Philodinidae</taxon>
        <taxon>Didymodactylos</taxon>
    </lineage>
</organism>
<evidence type="ECO:0000313" key="3">
    <source>
        <dbReference type="EMBL" id="CAF1560241.1"/>
    </source>
</evidence>
<evidence type="ECO:0000256" key="1">
    <source>
        <dbReference type="SAM" id="SignalP"/>
    </source>
</evidence>
<keyword evidence="5" id="KW-1185">Reference proteome</keyword>
<dbReference type="AlphaFoldDB" id="A0A815XPT0"/>
<dbReference type="OrthoDB" id="10027377at2759"/>
<dbReference type="Proteomes" id="UP000681722">
    <property type="component" value="Unassembled WGS sequence"/>
</dbReference>